<comment type="caution">
    <text evidence="10">The sequence shown here is derived from an EMBL/GenBank/DDBJ whole genome shotgun (WGS) entry which is preliminary data.</text>
</comment>
<feature type="domain" description="TGF-beta family profile" evidence="9">
    <location>
        <begin position="125"/>
        <end position="237"/>
    </location>
</feature>
<sequence>MNTLRFPAWMFFLRLLYIINVHKVDSAATTHNKHIVDGKEIQDNTKKDIFASLDMNTDQKPTEASAKEMTGAMLILDNTKNTGSDNSNQTSDFESGEHPSAVQSISMQDIFENNGTDAIVDFITNARMSALDVQEDNHCRRLPLKIKFSEIQMTWINQPQEYEAYYCDGECSHPLVGETATIHAQFQSRLHFYKPNLVRDPCCVPTELSDLEIVYYVGKDAKRETIKGMVVEKCGCR</sequence>
<dbReference type="InterPro" id="IPR017948">
    <property type="entry name" value="TGFb_CS"/>
</dbReference>
<evidence type="ECO:0000256" key="8">
    <source>
        <dbReference type="SAM" id="SignalP"/>
    </source>
</evidence>
<dbReference type="EMBL" id="JBJQND010000001">
    <property type="protein sequence ID" value="KAL3890779.1"/>
    <property type="molecule type" value="Genomic_DNA"/>
</dbReference>
<dbReference type="GO" id="GO:0005576">
    <property type="term" value="C:extracellular region"/>
    <property type="evidence" value="ECO:0007669"/>
    <property type="project" value="UniProtKB-SubCell"/>
</dbReference>
<dbReference type="InterPro" id="IPR029034">
    <property type="entry name" value="Cystine-knot_cytokine"/>
</dbReference>
<evidence type="ECO:0000256" key="4">
    <source>
        <dbReference type="ARBA" id="ARBA00023030"/>
    </source>
</evidence>
<dbReference type="SMART" id="SM00204">
    <property type="entry name" value="TGFB"/>
    <property type="match status" value="1"/>
</dbReference>
<comment type="subcellular location">
    <subcellularLocation>
        <location evidence="1">Secreted</location>
    </subcellularLocation>
</comment>
<dbReference type="Proteomes" id="UP001634394">
    <property type="component" value="Unassembled WGS sequence"/>
</dbReference>
<comment type="similarity">
    <text evidence="2 6">Belongs to the TGF-beta family.</text>
</comment>
<dbReference type="InterPro" id="IPR001839">
    <property type="entry name" value="TGF-b_C"/>
</dbReference>
<feature type="region of interest" description="Disordered" evidence="7">
    <location>
        <begin position="78"/>
        <end position="99"/>
    </location>
</feature>
<dbReference type="InterPro" id="IPR015615">
    <property type="entry name" value="TGF-beta-rel"/>
</dbReference>
<evidence type="ECO:0000256" key="5">
    <source>
        <dbReference type="ARBA" id="ARBA00023157"/>
    </source>
</evidence>
<keyword evidence="11" id="KW-1185">Reference proteome</keyword>
<reference evidence="10 11" key="1">
    <citation type="submission" date="2024-11" db="EMBL/GenBank/DDBJ databases">
        <title>Chromosome-level genome assembly of the freshwater bivalve Anodonta woodiana.</title>
        <authorList>
            <person name="Chen X."/>
        </authorList>
    </citation>
    <scope>NUCLEOTIDE SEQUENCE [LARGE SCALE GENOMIC DNA]</scope>
    <source>
        <strain evidence="10">MN2024</strain>
        <tissue evidence="10">Gills</tissue>
    </source>
</reference>
<protein>
    <recommendedName>
        <fullName evidence="9">TGF-beta family profile domain-containing protein</fullName>
    </recommendedName>
</protein>
<name>A0ABD3XX14_SINWO</name>
<organism evidence="10 11">
    <name type="scientific">Sinanodonta woodiana</name>
    <name type="common">Chinese pond mussel</name>
    <name type="synonym">Anodonta woodiana</name>
    <dbReference type="NCBI Taxonomy" id="1069815"/>
    <lineage>
        <taxon>Eukaryota</taxon>
        <taxon>Metazoa</taxon>
        <taxon>Spiralia</taxon>
        <taxon>Lophotrochozoa</taxon>
        <taxon>Mollusca</taxon>
        <taxon>Bivalvia</taxon>
        <taxon>Autobranchia</taxon>
        <taxon>Heteroconchia</taxon>
        <taxon>Palaeoheterodonta</taxon>
        <taxon>Unionida</taxon>
        <taxon>Unionoidea</taxon>
        <taxon>Unionidae</taxon>
        <taxon>Unioninae</taxon>
        <taxon>Sinanodonta</taxon>
    </lineage>
</organism>
<dbReference type="SUPFAM" id="SSF57501">
    <property type="entry name" value="Cystine-knot cytokines"/>
    <property type="match status" value="1"/>
</dbReference>
<dbReference type="GO" id="GO:0008083">
    <property type="term" value="F:growth factor activity"/>
    <property type="evidence" value="ECO:0007669"/>
    <property type="project" value="UniProtKB-KW"/>
</dbReference>
<accession>A0ABD3XX14</accession>
<evidence type="ECO:0000313" key="10">
    <source>
        <dbReference type="EMBL" id="KAL3890779.1"/>
    </source>
</evidence>
<dbReference type="AlphaFoldDB" id="A0ABD3XX14"/>
<keyword evidence="4 6" id="KW-0339">Growth factor</keyword>
<dbReference type="PROSITE" id="PS00250">
    <property type="entry name" value="TGF_BETA_1"/>
    <property type="match status" value="1"/>
</dbReference>
<keyword evidence="3" id="KW-0964">Secreted</keyword>
<evidence type="ECO:0000313" key="11">
    <source>
        <dbReference type="Proteomes" id="UP001634394"/>
    </source>
</evidence>
<proteinExistence type="inferred from homology"/>
<evidence type="ECO:0000259" key="9">
    <source>
        <dbReference type="PROSITE" id="PS51362"/>
    </source>
</evidence>
<dbReference type="Pfam" id="PF00019">
    <property type="entry name" value="TGF_beta"/>
    <property type="match status" value="1"/>
</dbReference>
<evidence type="ECO:0000256" key="7">
    <source>
        <dbReference type="SAM" id="MobiDB-lite"/>
    </source>
</evidence>
<evidence type="ECO:0000256" key="6">
    <source>
        <dbReference type="RuleBase" id="RU000354"/>
    </source>
</evidence>
<keyword evidence="8" id="KW-0732">Signal</keyword>
<evidence type="ECO:0000256" key="2">
    <source>
        <dbReference type="ARBA" id="ARBA00006656"/>
    </source>
</evidence>
<dbReference type="Gene3D" id="2.10.90.10">
    <property type="entry name" value="Cystine-knot cytokines"/>
    <property type="match status" value="1"/>
</dbReference>
<evidence type="ECO:0000256" key="3">
    <source>
        <dbReference type="ARBA" id="ARBA00022525"/>
    </source>
</evidence>
<feature type="signal peptide" evidence="8">
    <location>
        <begin position="1"/>
        <end position="26"/>
    </location>
</feature>
<dbReference type="PROSITE" id="PS51362">
    <property type="entry name" value="TGF_BETA_2"/>
    <property type="match status" value="1"/>
</dbReference>
<feature type="chain" id="PRO_5044747927" description="TGF-beta family profile domain-containing protein" evidence="8">
    <location>
        <begin position="27"/>
        <end position="237"/>
    </location>
</feature>
<evidence type="ECO:0000256" key="1">
    <source>
        <dbReference type="ARBA" id="ARBA00004613"/>
    </source>
</evidence>
<dbReference type="PANTHER" id="PTHR11848">
    <property type="entry name" value="TGF-BETA FAMILY"/>
    <property type="match status" value="1"/>
</dbReference>
<keyword evidence="5" id="KW-1015">Disulfide bond</keyword>
<feature type="compositionally biased region" description="Polar residues" evidence="7">
    <location>
        <begin position="78"/>
        <end position="93"/>
    </location>
</feature>
<gene>
    <name evidence="10" type="ORF">ACJMK2_003057</name>
</gene>